<organism evidence="5 6">
    <name type="scientific">Microtetraspora glauca</name>
    <dbReference type="NCBI Taxonomy" id="1996"/>
    <lineage>
        <taxon>Bacteria</taxon>
        <taxon>Bacillati</taxon>
        <taxon>Actinomycetota</taxon>
        <taxon>Actinomycetes</taxon>
        <taxon>Streptosporangiales</taxon>
        <taxon>Streptosporangiaceae</taxon>
        <taxon>Microtetraspora</taxon>
    </lineage>
</organism>
<dbReference type="CDD" id="cd03137">
    <property type="entry name" value="GATase1_AraC_1"/>
    <property type="match status" value="1"/>
</dbReference>
<dbReference type="PROSITE" id="PS00041">
    <property type="entry name" value="HTH_ARAC_FAMILY_1"/>
    <property type="match status" value="1"/>
</dbReference>
<dbReference type="PANTHER" id="PTHR43130:SF3">
    <property type="entry name" value="HTH-TYPE TRANSCRIPTIONAL REGULATOR RV1931C"/>
    <property type="match status" value="1"/>
</dbReference>
<keyword evidence="2" id="KW-0238">DNA-binding</keyword>
<evidence type="ECO:0000313" key="5">
    <source>
        <dbReference type="EMBL" id="MEV0971619.1"/>
    </source>
</evidence>
<feature type="domain" description="HTH araC/xylS-type" evidence="4">
    <location>
        <begin position="215"/>
        <end position="313"/>
    </location>
</feature>
<dbReference type="Proteomes" id="UP001551675">
    <property type="component" value="Unassembled WGS sequence"/>
</dbReference>
<dbReference type="SMART" id="SM00342">
    <property type="entry name" value="HTH_ARAC"/>
    <property type="match status" value="1"/>
</dbReference>
<comment type="caution">
    <text evidence="5">The sequence shown here is derived from an EMBL/GenBank/DDBJ whole genome shotgun (WGS) entry which is preliminary data.</text>
</comment>
<evidence type="ECO:0000256" key="1">
    <source>
        <dbReference type="ARBA" id="ARBA00023015"/>
    </source>
</evidence>
<dbReference type="Gene3D" id="3.40.50.880">
    <property type="match status" value="1"/>
</dbReference>
<dbReference type="InterPro" id="IPR018062">
    <property type="entry name" value="HTH_AraC-typ_CS"/>
</dbReference>
<dbReference type="InterPro" id="IPR018060">
    <property type="entry name" value="HTH_AraC"/>
</dbReference>
<keyword evidence="3" id="KW-0804">Transcription</keyword>
<sequence>MFTVATLLYDDVRAFDFGVISEVWGMDRVSGGLPGFELRRCSAGARPVRMFPGATVSATHDLDGLDGADLVVVPGRDTPFAPVEPAVLDALRGAHARGVPIGSLCAGAFVLAAAGLLDGRRAVTHWALADRLAAGHPEVRVEPDVLFTEDRGIWTGAGTVGGVDLCLELVRRSHGAGVANAIARRMVTAAHRTGGQAQFIERPIPPVTTTRSALAETMDWARSHLDRPLTVAELARRARSAPRTFARHFTEATGTTPARWLVAQRIAEAQRLLETEDLSVEQIAARCGFGTTTMLRRHFLRAVGTTPTVYRRTFARV</sequence>
<name>A0ABV3GJ12_MICGL</name>
<evidence type="ECO:0000313" key="6">
    <source>
        <dbReference type="Proteomes" id="UP001551675"/>
    </source>
</evidence>
<reference evidence="5 6" key="1">
    <citation type="submission" date="2024-06" db="EMBL/GenBank/DDBJ databases">
        <title>The Natural Products Discovery Center: Release of the First 8490 Sequenced Strains for Exploring Actinobacteria Biosynthetic Diversity.</title>
        <authorList>
            <person name="Kalkreuter E."/>
            <person name="Kautsar S.A."/>
            <person name="Yang D."/>
            <person name="Bader C.D."/>
            <person name="Teijaro C.N."/>
            <person name="Fluegel L."/>
            <person name="Davis C.M."/>
            <person name="Simpson J.R."/>
            <person name="Lauterbach L."/>
            <person name="Steele A.D."/>
            <person name="Gui C."/>
            <person name="Meng S."/>
            <person name="Li G."/>
            <person name="Viehrig K."/>
            <person name="Ye F."/>
            <person name="Su P."/>
            <person name="Kiefer A.F."/>
            <person name="Nichols A."/>
            <person name="Cepeda A.J."/>
            <person name="Yan W."/>
            <person name="Fan B."/>
            <person name="Jiang Y."/>
            <person name="Adhikari A."/>
            <person name="Zheng C.-J."/>
            <person name="Schuster L."/>
            <person name="Cowan T.M."/>
            <person name="Smanski M.J."/>
            <person name="Chevrette M.G."/>
            <person name="De Carvalho L.P.S."/>
            <person name="Shen B."/>
        </authorList>
    </citation>
    <scope>NUCLEOTIDE SEQUENCE [LARGE SCALE GENOMIC DNA]</scope>
    <source>
        <strain evidence="5 6">NPDC050100</strain>
    </source>
</reference>
<keyword evidence="6" id="KW-1185">Reference proteome</keyword>
<keyword evidence="1" id="KW-0805">Transcription regulation</keyword>
<dbReference type="InterPro" id="IPR009057">
    <property type="entry name" value="Homeodomain-like_sf"/>
</dbReference>
<evidence type="ECO:0000256" key="3">
    <source>
        <dbReference type="ARBA" id="ARBA00023163"/>
    </source>
</evidence>
<proteinExistence type="predicted"/>
<protein>
    <submittedName>
        <fullName evidence="5">Helix-turn-helix domain-containing protein</fullName>
    </submittedName>
</protein>
<evidence type="ECO:0000256" key="2">
    <source>
        <dbReference type="ARBA" id="ARBA00023125"/>
    </source>
</evidence>
<dbReference type="EMBL" id="JBFALK010000013">
    <property type="protein sequence ID" value="MEV0971619.1"/>
    <property type="molecule type" value="Genomic_DNA"/>
</dbReference>
<accession>A0ABV3GJ12</accession>
<dbReference type="InterPro" id="IPR029062">
    <property type="entry name" value="Class_I_gatase-like"/>
</dbReference>
<dbReference type="PANTHER" id="PTHR43130">
    <property type="entry name" value="ARAC-FAMILY TRANSCRIPTIONAL REGULATOR"/>
    <property type="match status" value="1"/>
</dbReference>
<dbReference type="Gene3D" id="1.10.10.60">
    <property type="entry name" value="Homeodomain-like"/>
    <property type="match status" value="1"/>
</dbReference>
<dbReference type="PROSITE" id="PS01124">
    <property type="entry name" value="HTH_ARAC_FAMILY_2"/>
    <property type="match status" value="1"/>
</dbReference>
<dbReference type="InterPro" id="IPR052158">
    <property type="entry name" value="INH-QAR"/>
</dbReference>
<dbReference type="SUPFAM" id="SSF46689">
    <property type="entry name" value="Homeodomain-like"/>
    <property type="match status" value="2"/>
</dbReference>
<dbReference type="Pfam" id="PF01965">
    <property type="entry name" value="DJ-1_PfpI"/>
    <property type="match status" value="1"/>
</dbReference>
<dbReference type="InterPro" id="IPR002818">
    <property type="entry name" value="DJ-1/PfpI"/>
</dbReference>
<dbReference type="SUPFAM" id="SSF52317">
    <property type="entry name" value="Class I glutamine amidotransferase-like"/>
    <property type="match status" value="1"/>
</dbReference>
<evidence type="ECO:0000259" key="4">
    <source>
        <dbReference type="PROSITE" id="PS01124"/>
    </source>
</evidence>
<gene>
    <name evidence="5" type="ORF">AB0I59_23645</name>
</gene>
<dbReference type="RefSeq" id="WP_358136044.1">
    <property type="nucleotide sequence ID" value="NZ_JBFALK010000013.1"/>
</dbReference>
<dbReference type="Pfam" id="PF12833">
    <property type="entry name" value="HTH_18"/>
    <property type="match status" value="1"/>
</dbReference>